<keyword evidence="9" id="KW-1185">Reference proteome</keyword>
<feature type="transmembrane region" description="Helical" evidence="6">
    <location>
        <begin position="179"/>
        <end position="200"/>
    </location>
</feature>
<dbReference type="AlphaFoldDB" id="A0A0S4KMM6"/>
<dbReference type="SUPFAM" id="SSF103473">
    <property type="entry name" value="MFS general substrate transporter"/>
    <property type="match status" value="2"/>
</dbReference>
<dbReference type="Pfam" id="PF06813">
    <property type="entry name" value="Nodulin-like"/>
    <property type="match status" value="1"/>
</dbReference>
<feature type="transmembrane region" description="Helical" evidence="6">
    <location>
        <begin position="153"/>
        <end position="173"/>
    </location>
</feature>
<feature type="region of interest" description="Disordered" evidence="5">
    <location>
        <begin position="232"/>
        <end position="271"/>
    </location>
</feature>
<feature type="transmembrane region" description="Helical" evidence="6">
    <location>
        <begin position="339"/>
        <end position="361"/>
    </location>
</feature>
<comment type="subcellular location">
    <subcellularLocation>
        <location evidence="1">Membrane</location>
        <topology evidence="1">Multi-pass membrane protein</topology>
    </subcellularLocation>
</comment>
<feature type="transmembrane region" description="Helical" evidence="6">
    <location>
        <begin position="536"/>
        <end position="560"/>
    </location>
</feature>
<evidence type="ECO:0000313" key="9">
    <source>
        <dbReference type="Proteomes" id="UP000051952"/>
    </source>
</evidence>
<dbReference type="InterPro" id="IPR010658">
    <property type="entry name" value="Nodulin-like"/>
</dbReference>
<dbReference type="VEuPathDB" id="TriTrypDB:BSAL_48910"/>
<evidence type="ECO:0000256" key="2">
    <source>
        <dbReference type="ARBA" id="ARBA00022692"/>
    </source>
</evidence>
<dbReference type="Proteomes" id="UP000051952">
    <property type="component" value="Unassembled WGS sequence"/>
</dbReference>
<feature type="transmembrane region" description="Helical" evidence="6">
    <location>
        <begin position="509"/>
        <end position="530"/>
    </location>
</feature>
<keyword evidence="2 6" id="KW-0812">Transmembrane</keyword>
<evidence type="ECO:0000256" key="1">
    <source>
        <dbReference type="ARBA" id="ARBA00004141"/>
    </source>
</evidence>
<feature type="transmembrane region" description="Helical" evidence="6">
    <location>
        <begin position="20"/>
        <end position="43"/>
    </location>
</feature>
<name>A0A0S4KMM6_BODSA</name>
<keyword evidence="4 6" id="KW-0472">Membrane</keyword>
<dbReference type="InterPro" id="IPR036259">
    <property type="entry name" value="MFS_trans_sf"/>
</dbReference>
<reference evidence="9" key="1">
    <citation type="submission" date="2015-09" db="EMBL/GenBank/DDBJ databases">
        <authorList>
            <consortium name="Pathogen Informatics"/>
        </authorList>
    </citation>
    <scope>NUCLEOTIDE SEQUENCE [LARGE SCALE GENOMIC DNA]</scope>
    <source>
        <strain evidence="9">Lake Konstanz</strain>
    </source>
</reference>
<keyword evidence="3 6" id="KW-1133">Transmembrane helix</keyword>
<proteinExistence type="predicted"/>
<dbReference type="PANTHER" id="PTHR21576">
    <property type="entry name" value="UNCHARACTERIZED NODULIN-LIKE PROTEIN"/>
    <property type="match status" value="1"/>
</dbReference>
<feature type="transmembrane region" description="Helical" evidence="6">
    <location>
        <begin position="479"/>
        <end position="497"/>
    </location>
</feature>
<evidence type="ECO:0000259" key="7">
    <source>
        <dbReference type="Pfam" id="PF06813"/>
    </source>
</evidence>
<feature type="transmembrane region" description="Helical" evidence="6">
    <location>
        <begin position="616"/>
        <end position="636"/>
    </location>
</feature>
<evidence type="ECO:0000256" key="5">
    <source>
        <dbReference type="SAM" id="MobiDB-lite"/>
    </source>
</evidence>
<dbReference type="Gene3D" id="1.20.1250.20">
    <property type="entry name" value="MFS general substrate transporter like domains"/>
    <property type="match status" value="2"/>
</dbReference>
<feature type="transmembrane region" description="Helical" evidence="6">
    <location>
        <begin position="83"/>
        <end position="104"/>
    </location>
</feature>
<dbReference type="OMA" id="LVMPYWV"/>
<feature type="transmembrane region" description="Helical" evidence="6">
    <location>
        <begin position="441"/>
        <end position="459"/>
    </location>
</feature>
<dbReference type="EMBL" id="CYKH01002253">
    <property type="protein sequence ID" value="CUM57965.1"/>
    <property type="molecule type" value="Genomic_DNA"/>
</dbReference>
<feature type="domain" description="Nodulin-like" evidence="7">
    <location>
        <begin position="18"/>
        <end position="204"/>
    </location>
</feature>
<feature type="transmembrane region" description="Helical" evidence="6">
    <location>
        <begin position="55"/>
        <end position="76"/>
    </location>
</feature>
<feature type="transmembrane region" description="Helical" evidence="6">
    <location>
        <begin position="572"/>
        <end position="593"/>
    </location>
</feature>
<feature type="transmembrane region" description="Helical" evidence="6">
    <location>
        <begin position="306"/>
        <end position="327"/>
    </location>
</feature>
<feature type="region of interest" description="Disordered" evidence="5">
    <location>
        <begin position="375"/>
        <end position="396"/>
    </location>
</feature>
<dbReference type="GO" id="GO:0016020">
    <property type="term" value="C:membrane"/>
    <property type="evidence" value="ECO:0007669"/>
    <property type="project" value="UniProtKB-SubCell"/>
</dbReference>
<feature type="compositionally biased region" description="Low complexity" evidence="5">
    <location>
        <begin position="245"/>
        <end position="259"/>
    </location>
</feature>
<feature type="transmembrane region" description="Helical" evidence="6">
    <location>
        <begin position="110"/>
        <end position="132"/>
    </location>
</feature>
<organism evidence="8 9">
    <name type="scientific">Bodo saltans</name>
    <name type="common">Flagellated protozoan</name>
    <dbReference type="NCBI Taxonomy" id="75058"/>
    <lineage>
        <taxon>Eukaryota</taxon>
        <taxon>Discoba</taxon>
        <taxon>Euglenozoa</taxon>
        <taxon>Kinetoplastea</taxon>
        <taxon>Metakinetoplastina</taxon>
        <taxon>Eubodonida</taxon>
        <taxon>Bodonidae</taxon>
        <taxon>Bodo</taxon>
    </lineage>
</organism>
<accession>A0A0S4KMM6</accession>
<sequence>MLSSLLLPKLPEDRRYFLQLFISVLVSVGNGSIFCFGIFSPYMKQPAFSMSQTQINIVSTTGVVLSYFSLPTGFLFDRFGPKVTLLIGALLNLIGWLGMFTIFYDMESPILGSSTGVVSFFFGLSQWSASFYETGSVLTNLDAMSLHQGRVVIIQKTFMGLGSSIVTQLYIAFFQDRYAISTFFMFLAVFNASLGLLGAFHIRLPTPSTRVLGLNFEGSLGEGATNDEAQQEVDPLTGGSAEVETPSTTTTATATPPQTYGALSKEDDDTPPITALSHTDEHSLSRSSVTFAIDRLHTARARYERAFTFGVGLLLVVVAFVVSLTIFEAYYTIEGIWRYLMGAAMMLLLLLFAAMVPLVPLRRGAILETISSGGADKHKRKRSSSSSNEHDESTVPDAPALGSSAFPSSAGHLHLPSERIPAESLNDKPLQCNLHMLDLRLMWLVSFAVWGSGTVVSANSSQIYQSLDFDGYTSALDSVYVSIYGVASAIGRVGVGFGDGYLKDRGLNVVRLFPIAPCINALSIPLFFVLPAKGLIIAFFLSGLATGVTWGSTVLIIKSLFAPNNCGKHYNVLYTAGMLTPLIMNVALFGPLYDQQSRAQGREADHTCSGSVCVEVPLLLSLALNVAAIPCALLFARRVIANRGLS</sequence>
<evidence type="ECO:0000256" key="3">
    <source>
        <dbReference type="ARBA" id="ARBA00022989"/>
    </source>
</evidence>
<dbReference type="OrthoDB" id="410267at2759"/>
<protein>
    <submittedName>
        <fullName evidence="8">Nodulin-like protein, putative</fullName>
    </submittedName>
</protein>
<gene>
    <name evidence="8" type="ORF">BSAL_48910</name>
</gene>
<evidence type="ECO:0000313" key="8">
    <source>
        <dbReference type="EMBL" id="CUM57965.1"/>
    </source>
</evidence>
<evidence type="ECO:0000256" key="4">
    <source>
        <dbReference type="ARBA" id="ARBA00023136"/>
    </source>
</evidence>
<dbReference type="PANTHER" id="PTHR21576:SF158">
    <property type="entry name" value="RIBOSOMAL RNA-PROCESSING PROTEIN 12-LIKE CONSERVED DOMAIN-CONTAINING PROTEIN"/>
    <property type="match status" value="1"/>
</dbReference>
<evidence type="ECO:0000256" key="6">
    <source>
        <dbReference type="SAM" id="Phobius"/>
    </source>
</evidence>